<organism evidence="2 3">
    <name type="scientific">Streptomyces hazeniae</name>
    <dbReference type="NCBI Taxonomy" id="3075538"/>
    <lineage>
        <taxon>Bacteria</taxon>
        <taxon>Bacillati</taxon>
        <taxon>Actinomycetota</taxon>
        <taxon>Actinomycetes</taxon>
        <taxon>Kitasatosporales</taxon>
        <taxon>Streptomycetaceae</taxon>
        <taxon>Streptomyces</taxon>
    </lineage>
</organism>
<dbReference type="PANTHER" id="PTHR33164:SF99">
    <property type="entry name" value="MARR FAMILY REGULATORY PROTEIN"/>
    <property type="match status" value="1"/>
</dbReference>
<dbReference type="Proteomes" id="UP001183414">
    <property type="component" value="Unassembled WGS sequence"/>
</dbReference>
<dbReference type="EMBL" id="JAVREQ010000014">
    <property type="protein sequence ID" value="MDT0380408.1"/>
    <property type="molecule type" value="Genomic_DNA"/>
</dbReference>
<dbReference type="InterPro" id="IPR036388">
    <property type="entry name" value="WH-like_DNA-bd_sf"/>
</dbReference>
<dbReference type="Gene3D" id="1.10.10.10">
    <property type="entry name" value="Winged helix-like DNA-binding domain superfamily/Winged helix DNA-binding domain"/>
    <property type="match status" value="1"/>
</dbReference>
<evidence type="ECO:0000313" key="2">
    <source>
        <dbReference type="EMBL" id="MDT0380408.1"/>
    </source>
</evidence>
<proteinExistence type="predicted"/>
<feature type="domain" description="HTH marR-type" evidence="1">
    <location>
        <begin position="12"/>
        <end position="148"/>
    </location>
</feature>
<name>A0ABU2NW02_9ACTN</name>
<reference evidence="3" key="1">
    <citation type="submission" date="2023-07" db="EMBL/GenBank/DDBJ databases">
        <title>30 novel species of actinomycetes from the DSMZ collection.</title>
        <authorList>
            <person name="Nouioui I."/>
        </authorList>
    </citation>
    <scope>NUCLEOTIDE SEQUENCE [LARGE SCALE GENOMIC DNA]</scope>
    <source>
        <strain evidence="3">DSM 42041</strain>
    </source>
</reference>
<dbReference type="InterPro" id="IPR039422">
    <property type="entry name" value="MarR/SlyA-like"/>
</dbReference>
<dbReference type="RefSeq" id="WP_311674163.1">
    <property type="nucleotide sequence ID" value="NZ_JAVREQ010000014.1"/>
</dbReference>
<dbReference type="Pfam" id="PF12802">
    <property type="entry name" value="MarR_2"/>
    <property type="match status" value="1"/>
</dbReference>
<accession>A0ABU2NW02</accession>
<evidence type="ECO:0000259" key="1">
    <source>
        <dbReference type="PROSITE" id="PS50995"/>
    </source>
</evidence>
<dbReference type="InterPro" id="IPR000835">
    <property type="entry name" value="HTH_MarR-typ"/>
</dbReference>
<dbReference type="SUPFAM" id="SSF46785">
    <property type="entry name" value="Winged helix' DNA-binding domain"/>
    <property type="match status" value="1"/>
</dbReference>
<comment type="caution">
    <text evidence="2">The sequence shown here is derived from an EMBL/GenBank/DDBJ whole genome shotgun (WGS) entry which is preliminary data.</text>
</comment>
<keyword evidence="3" id="KW-1185">Reference proteome</keyword>
<sequence length="160" mass="18084">MSEEPQWLTEREQRAWQAYRRMFLLLNSRLARDLARDSGLSEPDYDVLSVLGSSPGHRRRVTELADRMLWSRSRMSHHLARMQKRGLVVREECQTDGRGANAVLTPEGVRTIETAAPPHVASVRRHFIHLLTSEQIDAFAEIGETVVSRLVDGAQGAPDS</sequence>
<dbReference type="InterPro" id="IPR036390">
    <property type="entry name" value="WH_DNA-bd_sf"/>
</dbReference>
<gene>
    <name evidence="2" type="ORF">RM572_16760</name>
</gene>
<dbReference type="SMART" id="SM00347">
    <property type="entry name" value="HTH_MARR"/>
    <property type="match status" value="1"/>
</dbReference>
<protein>
    <submittedName>
        <fullName evidence="2">MarR family winged helix-turn-helix transcriptional regulator</fullName>
    </submittedName>
</protein>
<dbReference type="PANTHER" id="PTHR33164">
    <property type="entry name" value="TRANSCRIPTIONAL REGULATOR, MARR FAMILY"/>
    <property type="match status" value="1"/>
</dbReference>
<dbReference type="PROSITE" id="PS50995">
    <property type="entry name" value="HTH_MARR_2"/>
    <property type="match status" value="1"/>
</dbReference>
<evidence type="ECO:0000313" key="3">
    <source>
        <dbReference type="Proteomes" id="UP001183414"/>
    </source>
</evidence>